<gene>
    <name evidence="4" type="primary">tfe</name>
    <name evidence="7" type="ORF">MBORA_15380</name>
</gene>
<comment type="function">
    <text evidence="4">Transcription factor that plays a role in the activation of archaeal genes transcribed by RNA polymerase. Facilitates transcription initiation by enhancing TATA-box recognition by TATA-box-binding protein (Tbp), and transcription factor B (Tfb) and RNA polymerase recruitment. Not absolutely required for transcription in vitro, but particularly important in cases where Tbp or Tfb function is not optimal. It dynamically alters the nucleic acid-binding properties of RNA polymerases by stabilizing the initiation complex and destabilizing elongation complexes. Seems to translocate with the RNA polymerase following initiation and acts by binding to the non template strand of the transcription bubble in elongation complexes.</text>
</comment>
<dbReference type="SUPFAM" id="SSF46785">
    <property type="entry name" value="Winged helix' DNA-binding domain"/>
    <property type="match status" value="1"/>
</dbReference>
<feature type="domain" description="HTH TFE/IIEalpha-type" evidence="6">
    <location>
        <begin position="3"/>
        <end position="86"/>
    </location>
</feature>
<keyword evidence="3 4" id="KW-0804">Transcription</keyword>
<dbReference type="RefSeq" id="WP_063720490.1">
    <property type="nucleotide sequence ID" value="NZ_CAJVUI010000003.1"/>
</dbReference>
<evidence type="ECO:0000256" key="5">
    <source>
        <dbReference type="NCBIfam" id="TIGR00373"/>
    </source>
</evidence>
<comment type="domain">
    <text evidence="4">The winged helix domain is involved in binding to DNA in the preinitiation complex.</text>
</comment>
<dbReference type="EMBL" id="LWMU01000092">
    <property type="protein sequence ID" value="KZX11293.1"/>
    <property type="molecule type" value="Genomic_DNA"/>
</dbReference>
<dbReference type="OrthoDB" id="5935at2157"/>
<dbReference type="STRING" id="66851.MBORA_15380"/>
<evidence type="ECO:0000259" key="6">
    <source>
        <dbReference type="PROSITE" id="PS51344"/>
    </source>
</evidence>
<sequence>MIDDPLVKTLLTNVVEDENNLQIIKALLDGIETDEEIAEKTEIRLNIVRKILYKLYDVGFASYKRSKDPETQWYTYTWKFEENAIIEHITKDSEKYLKMLNDELEKEKNNMYFVCPHGHLRLNFDMATDYQFMCPDCGEELTFHDNKQIIKQIEEDIKMVQSNYDSFNKKVKK</sequence>
<accession>A0A165ZXI8</accession>
<dbReference type="PATRIC" id="fig|66851.6.peg.1679"/>
<dbReference type="GO" id="GO:0003677">
    <property type="term" value="F:DNA binding"/>
    <property type="evidence" value="ECO:0007669"/>
    <property type="project" value="UniProtKB-KW"/>
</dbReference>
<dbReference type="InterPro" id="IPR016481">
    <property type="entry name" value="TF_E_archaea"/>
</dbReference>
<dbReference type="NCBIfam" id="TIGR00373">
    <property type="entry name" value="transcription factor E"/>
    <property type="match status" value="1"/>
</dbReference>
<keyword evidence="2 4" id="KW-0238">DNA-binding</keyword>
<keyword evidence="8" id="KW-1185">Reference proteome</keyword>
<comment type="similarity">
    <text evidence="4">Belongs to the TFE family.</text>
</comment>
<dbReference type="AlphaFoldDB" id="A0A165ZXI8"/>
<evidence type="ECO:0000256" key="4">
    <source>
        <dbReference type="HAMAP-Rule" id="MF_01909"/>
    </source>
</evidence>
<dbReference type="GO" id="GO:0006367">
    <property type="term" value="P:transcription initiation at RNA polymerase II promoter"/>
    <property type="evidence" value="ECO:0007669"/>
    <property type="project" value="InterPro"/>
</dbReference>
<evidence type="ECO:0000313" key="7">
    <source>
        <dbReference type="EMBL" id="KZX11293.1"/>
    </source>
</evidence>
<dbReference type="Gene3D" id="1.10.10.10">
    <property type="entry name" value="Winged helix-like DNA-binding domain superfamily/Winged helix DNA-binding domain"/>
    <property type="match status" value="1"/>
</dbReference>
<dbReference type="PANTHER" id="PTHR13097:SF7">
    <property type="entry name" value="GENERAL TRANSCRIPTION FACTOR IIE SUBUNIT 1"/>
    <property type="match status" value="1"/>
</dbReference>
<dbReference type="InterPro" id="IPR036390">
    <property type="entry name" value="WH_DNA-bd_sf"/>
</dbReference>
<dbReference type="Pfam" id="PF02002">
    <property type="entry name" value="TFIIE_alpha"/>
    <property type="match status" value="1"/>
</dbReference>
<evidence type="ECO:0000256" key="3">
    <source>
        <dbReference type="ARBA" id="ARBA00023163"/>
    </source>
</evidence>
<dbReference type="NCBIfam" id="NF004910">
    <property type="entry name" value="PRK06266.1"/>
    <property type="match status" value="1"/>
</dbReference>
<keyword evidence="1 4" id="KW-0805">Transcription regulation</keyword>
<dbReference type="SMART" id="SM00531">
    <property type="entry name" value="TFIIE"/>
    <property type="match status" value="1"/>
</dbReference>
<dbReference type="InterPro" id="IPR039997">
    <property type="entry name" value="TFE"/>
</dbReference>
<dbReference type="PANTHER" id="PTHR13097">
    <property type="entry name" value="TRANSCRIPTION INITIATION FACTOR IIE, ALPHA SUBUNIT"/>
    <property type="match status" value="1"/>
</dbReference>
<protein>
    <recommendedName>
        <fullName evidence="4 5">Transcription factor E</fullName>
        <shortName evidence="4">TFE</shortName>
    </recommendedName>
    <alternativeName>
        <fullName evidence="4">TFIIE subunit alpha homolog</fullName>
    </alternativeName>
    <alternativeName>
        <fullName evidence="4">Transcription initiation factor TFIIE</fullName>
    </alternativeName>
</protein>
<dbReference type="PROSITE" id="PS51344">
    <property type="entry name" value="HTH_TFE_IIE"/>
    <property type="match status" value="1"/>
</dbReference>
<organism evidence="7 8">
    <name type="scientific">Methanobrevibacter oralis</name>
    <dbReference type="NCBI Taxonomy" id="66851"/>
    <lineage>
        <taxon>Archaea</taxon>
        <taxon>Methanobacteriati</taxon>
        <taxon>Methanobacteriota</taxon>
        <taxon>Methanomada group</taxon>
        <taxon>Methanobacteria</taxon>
        <taxon>Methanobacteriales</taxon>
        <taxon>Methanobacteriaceae</taxon>
        <taxon>Methanobrevibacter</taxon>
    </lineage>
</organism>
<name>A0A165ZXI8_METOA</name>
<dbReference type="GO" id="GO:0006355">
    <property type="term" value="P:regulation of DNA-templated transcription"/>
    <property type="evidence" value="ECO:0007669"/>
    <property type="project" value="UniProtKB-UniRule"/>
</dbReference>
<comment type="subunit">
    <text evidence="4">Monomer. Interaction with RNA polymerase subunits RpoF and RpoE is necessary for Tfe stimulatory transcription activity. Able to interact with Tbp and RNA polymerase in the absence of DNA promoter. Interacts both with the preinitiation and elongation complexes.</text>
</comment>
<dbReference type="InterPro" id="IPR017919">
    <property type="entry name" value="TFIIE/TFIIEa_HTH"/>
</dbReference>
<dbReference type="InterPro" id="IPR036388">
    <property type="entry name" value="WH-like_DNA-bd_sf"/>
</dbReference>
<comment type="caution">
    <text evidence="7">The sequence shown here is derived from an EMBL/GenBank/DDBJ whole genome shotgun (WGS) entry which is preliminary data.</text>
</comment>
<evidence type="ECO:0000256" key="1">
    <source>
        <dbReference type="ARBA" id="ARBA00023015"/>
    </source>
</evidence>
<dbReference type="Proteomes" id="UP000077428">
    <property type="component" value="Unassembled WGS sequence"/>
</dbReference>
<dbReference type="InterPro" id="IPR002853">
    <property type="entry name" value="TFIIE_asu"/>
</dbReference>
<dbReference type="HAMAP" id="MF_01909">
    <property type="entry name" value="TFE_arch"/>
    <property type="match status" value="1"/>
</dbReference>
<evidence type="ECO:0000256" key="2">
    <source>
        <dbReference type="ARBA" id="ARBA00023125"/>
    </source>
</evidence>
<dbReference type="PIRSF" id="PIRSF006373">
    <property type="entry name" value="TF_E_archaea"/>
    <property type="match status" value="1"/>
</dbReference>
<reference evidence="8" key="1">
    <citation type="journal article" date="2016" name="Genome Announc.">
        <title>Draft Genome Sequences of Methanobrevibacter curvatus DSM11111, Methanobrevibacter cuticularis DSM11139, Methanobrevibacter filiformis DSM11501, and Methanobrevibacter oralis DSM7256.</title>
        <authorList>
            <person name="Poehlein A."/>
            <person name="Seedorf H."/>
        </authorList>
    </citation>
    <scope>NUCLEOTIDE SEQUENCE [LARGE SCALE GENOMIC DNA]</scope>
    <source>
        <strain evidence="8">DSM 7256 / JCM 30027 / ZR</strain>
    </source>
</reference>
<evidence type="ECO:0000313" key="8">
    <source>
        <dbReference type="Proteomes" id="UP000077428"/>
    </source>
</evidence>
<proteinExistence type="inferred from homology"/>
<dbReference type="InterPro" id="IPR024550">
    <property type="entry name" value="TFIIEa/SarR/Rpc3_HTH_dom"/>
</dbReference>
<dbReference type="GO" id="GO:0003743">
    <property type="term" value="F:translation initiation factor activity"/>
    <property type="evidence" value="ECO:0007669"/>
    <property type="project" value="UniProtKB-KW"/>
</dbReference>